<organism evidence="2 3">
    <name type="scientific">Francisella salina</name>
    <dbReference type="NCBI Taxonomy" id="573569"/>
    <lineage>
        <taxon>Bacteria</taxon>
        <taxon>Pseudomonadati</taxon>
        <taxon>Pseudomonadota</taxon>
        <taxon>Gammaproteobacteria</taxon>
        <taxon>Thiotrichales</taxon>
        <taxon>Francisellaceae</taxon>
        <taxon>Francisella</taxon>
    </lineage>
</organism>
<dbReference type="Proteomes" id="UP000000490">
    <property type="component" value="Chromosome"/>
</dbReference>
<evidence type="ECO:0000256" key="1">
    <source>
        <dbReference type="SAM" id="Phobius"/>
    </source>
</evidence>
<dbReference type="EMBL" id="CP002872">
    <property type="protein sequence ID" value="AEI36305.1"/>
    <property type="molecule type" value="Genomic_DNA"/>
</dbReference>
<evidence type="ECO:0000313" key="2">
    <source>
        <dbReference type="EMBL" id="AEI36305.1"/>
    </source>
</evidence>
<protein>
    <submittedName>
        <fullName evidence="2">Uncharacterized protein</fullName>
    </submittedName>
</protein>
<keyword evidence="1" id="KW-0812">Transmembrane</keyword>
<feature type="transmembrane region" description="Helical" evidence="1">
    <location>
        <begin position="6"/>
        <end position="34"/>
    </location>
</feature>
<gene>
    <name evidence="2" type="ordered locus">F7308_1380</name>
</gene>
<evidence type="ECO:0000313" key="3">
    <source>
        <dbReference type="Proteomes" id="UP000000490"/>
    </source>
</evidence>
<keyword evidence="3" id="KW-1185">Reference proteome</keyword>
<name>A0ABN3ZNK4_FRAST</name>
<keyword evidence="1" id="KW-1133">Transmembrane helix</keyword>
<reference evidence="2" key="1">
    <citation type="submission" date="2011-05" db="EMBL/GenBank/DDBJ databases">
        <authorList>
            <person name="Kuske C.R."/>
            <person name="Challacombe J.F."/>
            <person name="Siddaramappa S."/>
            <person name="Petersen J.M."/>
            <person name="Bruce D.C."/>
        </authorList>
    </citation>
    <scope>NUCLEOTIDE SEQUENCE</scope>
    <source>
        <strain evidence="2">TX077308</strain>
    </source>
</reference>
<keyword evidence="1" id="KW-0472">Membrane</keyword>
<accession>A0ABN3ZNK4</accession>
<sequence>MQLVILFSFMFFVNTGKVFILILLIIEVSLTIFWGEISDTKSLTLYKMSFDKIHG</sequence>
<proteinExistence type="predicted"/>